<evidence type="ECO:0000256" key="2">
    <source>
        <dbReference type="ARBA" id="ARBA00022980"/>
    </source>
</evidence>
<evidence type="ECO:0000313" key="7">
    <source>
        <dbReference type="Proteomes" id="UP000243348"/>
    </source>
</evidence>
<dbReference type="GO" id="GO:0070180">
    <property type="term" value="F:large ribosomal subunit rRNA binding"/>
    <property type="evidence" value="ECO:0007669"/>
    <property type="project" value="TreeGrafter"/>
</dbReference>
<evidence type="ECO:0000256" key="3">
    <source>
        <dbReference type="ARBA" id="ARBA00023274"/>
    </source>
</evidence>
<dbReference type="InterPro" id="IPR001790">
    <property type="entry name" value="Ribosomal_uL10"/>
</dbReference>
<name>J7G9Y9_9CRYP</name>
<feature type="region of interest" description="Disordered" evidence="4">
    <location>
        <begin position="277"/>
        <end position="312"/>
    </location>
</feature>
<dbReference type="PANTHER" id="PTHR45699">
    <property type="entry name" value="60S ACIDIC RIBOSOMAL PROTEIN P0"/>
    <property type="match status" value="1"/>
</dbReference>
<dbReference type="InterPro" id="IPR050323">
    <property type="entry name" value="Ribosomal_protein_uL10"/>
</dbReference>
<dbReference type="EMBL" id="CP003680">
    <property type="protein sequence ID" value="AFP65300.1"/>
    <property type="molecule type" value="Genomic_DNA"/>
</dbReference>
<dbReference type="GO" id="GO:0022625">
    <property type="term" value="C:cytosolic large ribosomal subunit"/>
    <property type="evidence" value="ECO:0007669"/>
    <property type="project" value="TreeGrafter"/>
</dbReference>
<geneLocation type="nucleomorph" evidence="6"/>
<dbReference type="SUPFAM" id="SSF160369">
    <property type="entry name" value="Ribosomal protein L10-like"/>
    <property type="match status" value="1"/>
</dbReference>
<dbReference type="PANTHER" id="PTHR45699:SF3">
    <property type="entry name" value="LARGE RIBOSOMAL SUBUNIT PROTEIN UL10"/>
    <property type="match status" value="1"/>
</dbReference>
<gene>
    <name evidence="6" type="primary">rla0</name>
    <name evidence="6" type="ORF">CMESO_101</name>
</gene>
<keyword evidence="6" id="KW-0542">Nucleomorph</keyword>
<protein>
    <submittedName>
        <fullName evidence="6">60S acidic ribosomal protein P0</fullName>
    </submittedName>
</protein>
<reference evidence="6 7" key="1">
    <citation type="journal article" date="2012" name="Genome Biol. Evol.">
        <title>Nucleomorph genome sequence of the cryptophyte alga Chroomonas mesostigmatica CCMP1168 reveals lineage-specific gene loss and genome complexity.</title>
        <authorList>
            <person name="Moore C.E."/>
            <person name="Curtis B."/>
            <person name="Mills T."/>
            <person name="Tanifuji G."/>
            <person name="Archibald J.M."/>
        </authorList>
    </citation>
    <scope>NUCLEOTIDE SEQUENCE [LARGE SCALE GENOMIC DNA]</scope>
    <source>
        <strain evidence="6 7">CCMP1168</strain>
    </source>
</reference>
<proteinExistence type="inferred from homology"/>
<dbReference type="GO" id="GO:0000027">
    <property type="term" value="P:ribosomal large subunit assembly"/>
    <property type="evidence" value="ECO:0007669"/>
    <property type="project" value="TreeGrafter"/>
</dbReference>
<comment type="similarity">
    <text evidence="1">Belongs to the universal ribosomal protein uL10 family.</text>
</comment>
<dbReference type="InterPro" id="IPR040637">
    <property type="entry name" value="Ribosomal_uL10-like_insert"/>
</dbReference>
<dbReference type="Pfam" id="PF17777">
    <property type="entry name" value="RL10P_insert"/>
    <property type="match status" value="1"/>
</dbReference>
<organism evidence="6 7">
    <name type="scientific">Chroomonas mesostigmatica CCMP1168</name>
    <dbReference type="NCBI Taxonomy" id="1195612"/>
    <lineage>
        <taxon>Eukaryota</taxon>
        <taxon>Cryptophyceae</taxon>
        <taxon>Pyrenomonadales</taxon>
        <taxon>Chroomonadaceae</taxon>
        <taxon>Chroomonas</taxon>
    </lineage>
</organism>
<feature type="domain" description="Large ribosomal subunit protein uL10-like insertion" evidence="5">
    <location>
        <begin position="110"/>
        <end position="178"/>
    </location>
</feature>
<dbReference type="Gene3D" id="3.90.105.20">
    <property type="match status" value="1"/>
</dbReference>
<dbReference type="GO" id="GO:0002181">
    <property type="term" value="P:cytoplasmic translation"/>
    <property type="evidence" value="ECO:0007669"/>
    <property type="project" value="TreeGrafter"/>
</dbReference>
<keyword evidence="2 6" id="KW-0689">Ribosomal protein</keyword>
<dbReference type="Gene3D" id="3.30.70.1730">
    <property type="match status" value="1"/>
</dbReference>
<dbReference type="AlphaFoldDB" id="J7G9Y9"/>
<dbReference type="CDD" id="cd05795">
    <property type="entry name" value="Ribosomal_P0_L10e"/>
    <property type="match status" value="1"/>
</dbReference>
<sequence>MITTPLVKKSLYFEKLVYLFSKYPRILIVQADNVGSNQIQKCRKSLKDNSILIMGKNSIIKKVLRKQIEKNSSFEEFYTHTSGNVGLIFTKLDPFQIQKILKDNKIPAAARIGQIAQHDVIIPAGPTEISPDGTSFFQALNIPTKIQRGQIEILDPVKIIEKGKIVGSSEAALLKKLNLVPFSFELEIRQIFDTHTCYDPSFLEITSEKLIYVTKEVVSDLNFISLSIQFPTYSLFKNSVQEIFSILILLGTNIGYSFSNLLSNVNIDLEAVSKKEEVDQKNEKKAKANPIEIEKNEKTSSSEEEMGFGLFD</sequence>
<dbReference type="InterPro" id="IPR043141">
    <property type="entry name" value="Ribosomal_uL10-like_sf"/>
</dbReference>
<dbReference type="Proteomes" id="UP000243348">
    <property type="component" value="Nucleomorph 1"/>
</dbReference>
<evidence type="ECO:0000256" key="4">
    <source>
        <dbReference type="SAM" id="MobiDB-lite"/>
    </source>
</evidence>
<dbReference type="InterPro" id="IPR043164">
    <property type="entry name" value="Ribosomal_uL10-like_insert_sf"/>
</dbReference>
<evidence type="ECO:0000256" key="1">
    <source>
        <dbReference type="ARBA" id="ARBA00008889"/>
    </source>
</evidence>
<dbReference type="FunFam" id="3.90.105.20:FF:000001">
    <property type="entry name" value="60S acidic ribosomal protein P0"/>
    <property type="match status" value="1"/>
</dbReference>
<dbReference type="Pfam" id="PF00466">
    <property type="entry name" value="Ribosomal_L10"/>
    <property type="match status" value="1"/>
</dbReference>
<accession>J7G9Y9</accession>
<keyword evidence="3" id="KW-0687">Ribonucleoprotein</keyword>
<dbReference type="GO" id="GO:0003735">
    <property type="term" value="F:structural constituent of ribosome"/>
    <property type="evidence" value="ECO:0007669"/>
    <property type="project" value="TreeGrafter"/>
</dbReference>
<feature type="compositionally biased region" description="Basic and acidic residues" evidence="4">
    <location>
        <begin position="277"/>
        <end position="301"/>
    </location>
</feature>
<evidence type="ECO:0000259" key="5">
    <source>
        <dbReference type="Pfam" id="PF17777"/>
    </source>
</evidence>
<evidence type="ECO:0000313" key="6">
    <source>
        <dbReference type="EMBL" id="AFP65300.1"/>
    </source>
</evidence>